<evidence type="ECO:0000313" key="12">
    <source>
        <dbReference type="Proteomes" id="UP001265700"/>
    </source>
</evidence>
<evidence type="ECO:0000256" key="6">
    <source>
        <dbReference type="ARBA" id="ARBA00022989"/>
    </source>
</evidence>
<feature type="transmembrane region" description="Helical" evidence="9">
    <location>
        <begin position="20"/>
        <end position="45"/>
    </location>
</feature>
<dbReference type="Pfam" id="PF04290">
    <property type="entry name" value="DctQ"/>
    <property type="match status" value="1"/>
</dbReference>
<proteinExistence type="inferred from homology"/>
<keyword evidence="4 9" id="KW-0997">Cell inner membrane</keyword>
<evidence type="ECO:0000313" key="11">
    <source>
        <dbReference type="EMBL" id="MDR7149213.1"/>
    </source>
</evidence>
<evidence type="ECO:0000256" key="1">
    <source>
        <dbReference type="ARBA" id="ARBA00004429"/>
    </source>
</evidence>
<feature type="transmembrane region" description="Helical" evidence="9">
    <location>
        <begin position="98"/>
        <end position="119"/>
    </location>
</feature>
<evidence type="ECO:0000256" key="5">
    <source>
        <dbReference type="ARBA" id="ARBA00022692"/>
    </source>
</evidence>
<accession>A0ABU1WIY9</accession>
<feature type="domain" description="Tripartite ATP-independent periplasmic transporters DctQ component" evidence="10">
    <location>
        <begin position="36"/>
        <end position="166"/>
    </location>
</feature>
<dbReference type="EMBL" id="JAVDWU010000002">
    <property type="protein sequence ID" value="MDR7149213.1"/>
    <property type="molecule type" value="Genomic_DNA"/>
</dbReference>
<evidence type="ECO:0000256" key="4">
    <source>
        <dbReference type="ARBA" id="ARBA00022519"/>
    </source>
</evidence>
<evidence type="ECO:0000256" key="9">
    <source>
        <dbReference type="RuleBase" id="RU369079"/>
    </source>
</evidence>
<feature type="transmembrane region" description="Helical" evidence="9">
    <location>
        <begin position="57"/>
        <end position="77"/>
    </location>
</feature>
<evidence type="ECO:0000256" key="7">
    <source>
        <dbReference type="ARBA" id="ARBA00023136"/>
    </source>
</evidence>
<evidence type="ECO:0000256" key="8">
    <source>
        <dbReference type="ARBA" id="ARBA00038436"/>
    </source>
</evidence>
<gene>
    <name evidence="11" type="ORF">J2W49_001162</name>
</gene>
<comment type="subunit">
    <text evidence="9">The complex comprises the extracytoplasmic solute receptor protein and the two transmembrane proteins.</text>
</comment>
<keyword evidence="3" id="KW-1003">Cell membrane</keyword>
<reference evidence="11 12" key="1">
    <citation type="submission" date="2023-07" db="EMBL/GenBank/DDBJ databases">
        <title>Sorghum-associated microbial communities from plants grown in Nebraska, USA.</title>
        <authorList>
            <person name="Schachtman D."/>
        </authorList>
    </citation>
    <scope>NUCLEOTIDE SEQUENCE [LARGE SCALE GENOMIC DNA]</scope>
    <source>
        <strain evidence="11 12">4249</strain>
    </source>
</reference>
<evidence type="ECO:0000256" key="2">
    <source>
        <dbReference type="ARBA" id="ARBA00022448"/>
    </source>
</evidence>
<dbReference type="InterPro" id="IPR007387">
    <property type="entry name" value="TRAP_DctQ"/>
</dbReference>
<keyword evidence="5 9" id="KW-0812">Transmembrane</keyword>
<feature type="transmembrane region" description="Helical" evidence="9">
    <location>
        <begin position="139"/>
        <end position="158"/>
    </location>
</feature>
<dbReference type="Proteomes" id="UP001265700">
    <property type="component" value="Unassembled WGS sequence"/>
</dbReference>
<evidence type="ECO:0000259" key="10">
    <source>
        <dbReference type="Pfam" id="PF04290"/>
    </source>
</evidence>
<keyword evidence="2 9" id="KW-0813">Transport</keyword>
<comment type="function">
    <text evidence="9">Part of the tripartite ATP-independent periplasmic (TRAP) transport system.</text>
</comment>
<keyword evidence="12" id="KW-1185">Reference proteome</keyword>
<dbReference type="PANTHER" id="PTHR35011">
    <property type="entry name" value="2,3-DIKETO-L-GULONATE TRAP TRANSPORTER SMALL PERMEASE PROTEIN YIAM"/>
    <property type="match status" value="1"/>
</dbReference>
<keyword evidence="7 9" id="KW-0472">Membrane</keyword>
<protein>
    <recommendedName>
        <fullName evidence="9">TRAP transporter small permease protein</fullName>
    </recommendedName>
</protein>
<evidence type="ECO:0000256" key="3">
    <source>
        <dbReference type="ARBA" id="ARBA00022475"/>
    </source>
</evidence>
<name>A0ABU1WIY9_9BURK</name>
<dbReference type="InterPro" id="IPR055348">
    <property type="entry name" value="DctQ"/>
</dbReference>
<comment type="similarity">
    <text evidence="8 9">Belongs to the TRAP transporter small permease family.</text>
</comment>
<dbReference type="PANTHER" id="PTHR35011:SF10">
    <property type="entry name" value="TRAP TRANSPORTER SMALL PERMEASE PROTEIN"/>
    <property type="match status" value="1"/>
</dbReference>
<organism evidence="11 12">
    <name type="scientific">Hydrogenophaga palleronii</name>
    <dbReference type="NCBI Taxonomy" id="65655"/>
    <lineage>
        <taxon>Bacteria</taxon>
        <taxon>Pseudomonadati</taxon>
        <taxon>Pseudomonadota</taxon>
        <taxon>Betaproteobacteria</taxon>
        <taxon>Burkholderiales</taxon>
        <taxon>Comamonadaceae</taxon>
        <taxon>Hydrogenophaga</taxon>
    </lineage>
</organism>
<comment type="caution">
    <text evidence="11">The sequence shown here is derived from an EMBL/GenBank/DDBJ whole genome shotgun (WGS) entry which is preliminary data.</text>
</comment>
<keyword evidence="6 9" id="KW-1133">Transmembrane helix</keyword>
<comment type="subcellular location">
    <subcellularLocation>
        <location evidence="1 9">Cell inner membrane</location>
        <topology evidence="1 9">Multi-pass membrane protein</topology>
    </subcellularLocation>
</comment>
<sequence length="179" mass="19775">MHRTALSARNLLMRKILDALYLGSAWLAALFMIGVLVMVLLSIFGRLLQFYVPGTDAYAGYAMAGAGFLALAHTLKSGEHIRVTLIIGKLTGSARRGLELWSLSVAVLLAALLAVYSWRLAWQSHQFHDISTAADATPLWIPQILMGVGTTVLLIAFVDEWVLELRQRRHHDAGSTRHE</sequence>